<evidence type="ECO:0000256" key="5">
    <source>
        <dbReference type="ARBA" id="ARBA00022741"/>
    </source>
</evidence>
<comment type="caution">
    <text evidence="10">The sequence shown here is derived from an EMBL/GenBank/DDBJ whole genome shotgun (WGS) entry which is preliminary data.</text>
</comment>
<dbReference type="CDD" id="cd03216">
    <property type="entry name" value="ABC_Carb_Monos_I"/>
    <property type="match status" value="1"/>
</dbReference>
<dbReference type="PANTHER" id="PTHR43790:SF1">
    <property type="entry name" value="XYLOSE IMPORT ATP-BINDING PROTEIN XYLG"/>
    <property type="match status" value="1"/>
</dbReference>
<dbReference type="EMBL" id="JBHSAY010000010">
    <property type="protein sequence ID" value="MFC4133163.1"/>
    <property type="molecule type" value="Genomic_DNA"/>
</dbReference>
<dbReference type="InterPro" id="IPR027417">
    <property type="entry name" value="P-loop_NTPase"/>
</dbReference>
<dbReference type="SMART" id="SM00382">
    <property type="entry name" value="AAA"/>
    <property type="match status" value="2"/>
</dbReference>
<dbReference type="RefSeq" id="WP_253763854.1">
    <property type="nucleotide sequence ID" value="NZ_JAMZDZ010000001.1"/>
</dbReference>
<evidence type="ECO:0000256" key="7">
    <source>
        <dbReference type="ARBA" id="ARBA00022967"/>
    </source>
</evidence>
<keyword evidence="6 10" id="KW-0067">ATP-binding</keyword>
<dbReference type="CDD" id="cd03215">
    <property type="entry name" value="ABC_Carb_Monos_II"/>
    <property type="match status" value="1"/>
</dbReference>
<proteinExistence type="predicted"/>
<feature type="domain" description="ABC transporter" evidence="9">
    <location>
        <begin position="1"/>
        <end position="234"/>
    </location>
</feature>
<evidence type="ECO:0000259" key="9">
    <source>
        <dbReference type="PROSITE" id="PS50893"/>
    </source>
</evidence>
<evidence type="ECO:0000256" key="2">
    <source>
        <dbReference type="ARBA" id="ARBA00022475"/>
    </source>
</evidence>
<keyword evidence="11" id="KW-1185">Reference proteome</keyword>
<dbReference type="Pfam" id="PF00005">
    <property type="entry name" value="ABC_tran"/>
    <property type="match status" value="2"/>
</dbReference>
<sequence>MRDITKTFPGVIALKDVNLTVRRGEIHAICGENGAGKSTLMKVLSGVYPHGSYSGDIEFDGEPCRFADIRGSERRGIVIIHQELALCPNLSIEENIFLGNERARHGVIDWMRTHSEAAALLQRVGLSEHPATPAMDLGVGKQQLVEIAKALSKEVRLLILDEPTAALNDEDSAHLLDLLRGLRDEGITCVIISHKLNEIEAIADSVTILRDGRTIETLDMVNDNVTEDRIIAGMVGRDLEHRFPEHVPNIGEEVLRIEDWTVHSPTQHGRVVVAGANLRLRRGEIVGLAGLMGAGRTELAMSVFGRSYGIGISGRVYKDGVEVHLRTVRDAIRHGIAYATEDRKRYGLNLIEDIKRNVSAAALTKLATAGWVHENEEYRVATGFQASMNIKAPTVSAITGKLSGGNQQKVVLSKWLFTDADVLILDEPTRGIDVGAKYEIYSIINQMADQGKAVLVISSELPELLGVCDRVYAMSAGRITGEVARAEATPERLMQYMTKVKEQ</sequence>
<reference evidence="11" key="1">
    <citation type="journal article" date="2019" name="Int. J. Syst. Evol. Microbiol.">
        <title>The Global Catalogue of Microorganisms (GCM) 10K type strain sequencing project: providing services to taxonomists for standard genome sequencing and annotation.</title>
        <authorList>
            <consortium name="The Broad Institute Genomics Platform"/>
            <consortium name="The Broad Institute Genome Sequencing Center for Infectious Disease"/>
            <person name="Wu L."/>
            <person name="Ma J."/>
        </authorList>
    </citation>
    <scope>NUCLEOTIDE SEQUENCE [LARGE SCALE GENOMIC DNA]</scope>
    <source>
        <strain evidence="11">CGMCC 4.7289</strain>
    </source>
</reference>
<keyword evidence="7" id="KW-1278">Translocase</keyword>
<dbReference type="InterPro" id="IPR003439">
    <property type="entry name" value="ABC_transporter-like_ATP-bd"/>
</dbReference>
<keyword evidence="1" id="KW-0813">Transport</keyword>
<dbReference type="PROSITE" id="PS50893">
    <property type="entry name" value="ABC_TRANSPORTER_2"/>
    <property type="match status" value="2"/>
</dbReference>
<dbReference type="PANTHER" id="PTHR43790">
    <property type="entry name" value="CARBOHYDRATE TRANSPORT ATP-BINDING PROTEIN MG119-RELATED"/>
    <property type="match status" value="1"/>
</dbReference>
<organism evidence="10 11">
    <name type="scientific">Hamadaea flava</name>
    <dbReference type="NCBI Taxonomy" id="1742688"/>
    <lineage>
        <taxon>Bacteria</taxon>
        <taxon>Bacillati</taxon>
        <taxon>Actinomycetota</taxon>
        <taxon>Actinomycetes</taxon>
        <taxon>Micromonosporales</taxon>
        <taxon>Micromonosporaceae</taxon>
        <taxon>Hamadaea</taxon>
    </lineage>
</organism>
<keyword evidence="4" id="KW-0677">Repeat</keyword>
<keyword evidence="2" id="KW-1003">Cell membrane</keyword>
<gene>
    <name evidence="10" type="primary">mmsA</name>
    <name evidence="10" type="ORF">ACFOZ4_21345</name>
</gene>
<name>A0ABV8LRZ5_9ACTN</name>
<keyword evidence="3" id="KW-0762">Sugar transport</keyword>
<feature type="domain" description="ABC transporter" evidence="9">
    <location>
        <begin position="255"/>
        <end position="501"/>
    </location>
</feature>
<dbReference type="Proteomes" id="UP001595816">
    <property type="component" value="Unassembled WGS sequence"/>
</dbReference>
<evidence type="ECO:0000256" key="1">
    <source>
        <dbReference type="ARBA" id="ARBA00022448"/>
    </source>
</evidence>
<evidence type="ECO:0000256" key="4">
    <source>
        <dbReference type="ARBA" id="ARBA00022737"/>
    </source>
</evidence>
<keyword evidence="5" id="KW-0547">Nucleotide-binding</keyword>
<dbReference type="InterPro" id="IPR017871">
    <property type="entry name" value="ABC_transporter-like_CS"/>
</dbReference>
<evidence type="ECO:0000313" key="10">
    <source>
        <dbReference type="EMBL" id="MFC4133163.1"/>
    </source>
</evidence>
<dbReference type="InterPro" id="IPR050107">
    <property type="entry name" value="ABC_carbohydrate_import_ATPase"/>
</dbReference>
<dbReference type="NCBIfam" id="NF040905">
    <property type="entry name" value="GguA"/>
    <property type="match status" value="1"/>
</dbReference>
<evidence type="ECO:0000256" key="8">
    <source>
        <dbReference type="ARBA" id="ARBA00023136"/>
    </source>
</evidence>
<dbReference type="InterPro" id="IPR003593">
    <property type="entry name" value="AAA+_ATPase"/>
</dbReference>
<evidence type="ECO:0000256" key="3">
    <source>
        <dbReference type="ARBA" id="ARBA00022597"/>
    </source>
</evidence>
<evidence type="ECO:0000256" key="6">
    <source>
        <dbReference type="ARBA" id="ARBA00022840"/>
    </source>
</evidence>
<dbReference type="GO" id="GO:0005524">
    <property type="term" value="F:ATP binding"/>
    <property type="evidence" value="ECO:0007669"/>
    <property type="project" value="UniProtKB-KW"/>
</dbReference>
<dbReference type="SUPFAM" id="SSF52540">
    <property type="entry name" value="P-loop containing nucleoside triphosphate hydrolases"/>
    <property type="match status" value="2"/>
</dbReference>
<evidence type="ECO:0000313" key="11">
    <source>
        <dbReference type="Proteomes" id="UP001595816"/>
    </source>
</evidence>
<protein>
    <submittedName>
        <fullName evidence="10">Multiple monosaccharide ABC transporter ATP-binding protein</fullName>
    </submittedName>
</protein>
<dbReference type="Gene3D" id="3.40.50.300">
    <property type="entry name" value="P-loop containing nucleotide triphosphate hydrolases"/>
    <property type="match status" value="2"/>
</dbReference>
<keyword evidence="8" id="KW-0472">Membrane</keyword>
<dbReference type="InterPro" id="IPR053466">
    <property type="entry name" value="L-arabinose_ABC_transporter"/>
</dbReference>
<dbReference type="PROSITE" id="PS00211">
    <property type="entry name" value="ABC_TRANSPORTER_1"/>
    <property type="match status" value="1"/>
</dbReference>
<accession>A0ABV8LRZ5</accession>